<dbReference type="Proteomes" id="UP000220527">
    <property type="component" value="Unassembled WGS sequence"/>
</dbReference>
<dbReference type="SMART" id="SM00729">
    <property type="entry name" value="Elp3"/>
    <property type="match status" value="1"/>
</dbReference>
<dbReference type="PANTHER" id="PTHR43409">
    <property type="entry name" value="ANAEROBIC MAGNESIUM-PROTOPORPHYRIN IX MONOMETHYL ESTER CYCLASE-RELATED"/>
    <property type="match status" value="1"/>
</dbReference>
<keyword evidence="5" id="KW-0479">Metal-binding</keyword>
<proteinExistence type="predicted"/>
<dbReference type="GO" id="GO:0031419">
    <property type="term" value="F:cobalamin binding"/>
    <property type="evidence" value="ECO:0007669"/>
    <property type="project" value="InterPro"/>
</dbReference>
<sequence>MEPLAPAALAGLTPPEVVLRFFDDRMEALDYAAPTDLVALSVETYCAKRAYQIATEYRRRGVPVVMGGFHPTLVPAEALQYAEAIVIGEAEETWPQLVADWRAGRMQRVYRQAARPSLRQLRLDRRIFAGKRYLPVGLVEAGRGCQLRCEFCAIHAYFGGTQNRRPSEDILAELRALGGEHKLIFFVDDNITSNMEQAKAFFRALIPLRIRWVSQCSIHAAHDEEFLQLIKASGCQGLLIGFETLNPRNLKQMRKGFNLMQGGYEVALANLRRYGLRIYATFMFGYDDDEPEAFEATMAFALRHRFFMTAFNQIVPFPGTPLYQRIAAEGRLRFEHWWLDERYRFGMLPFVPRGMSAAEVEQRCLEARKAFYTFPSILRRALDLQVNSSNPRMLFNFLSANLLMRRDARKRQGFPLGDAAFKGALLKTRLPV</sequence>
<evidence type="ECO:0000256" key="2">
    <source>
        <dbReference type="ARBA" id="ARBA00022603"/>
    </source>
</evidence>
<evidence type="ECO:0000259" key="9">
    <source>
        <dbReference type="PROSITE" id="PS51918"/>
    </source>
</evidence>
<evidence type="ECO:0000256" key="1">
    <source>
        <dbReference type="ARBA" id="ARBA00001966"/>
    </source>
</evidence>
<dbReference type="Pfam" id="PF04055">
    <property type="entry name" value="Radical_SAM"/>
    <property type="match status" value="1"/>
</dbReference>
<keyword evidence="4" id="KW-0949">S-adenosyl-L-methionine</keyword>
<dbReference type="InterPro" id="IPR006158">
    <property type="entry name" value="Cobalamin-bd"/>
</dbReference>
<keyword evidence="11" id="KW-1185">Reference proteome</keyword>
<keyword evidence="7" id="KW-0411">Iron-sulfur</keyword>
<feature type="domain" description="B12-binding" evidence="8">
    <location>
        <begin position="1"/>
        <end position="108"/>
    </location>
</feature>
<keyword evidence="6" id="KW-0408">Iron</keyword>
<evidence type="ECO:0000256" key="6">
    <source>
        <dbReference type="ARBA" id="ARBA00023004"/>
    </source>
</evidence>
<evidence type="ECO:0000256" key="4">
    <source>
        <dbReference type="ARBA" id="ARBA00022691"/>
    </source>
</evidence>
<dbReference type="InterPro" id="IPR006638">
    <property type="entry name" value="Elp3/MiaA/NifB-like_rSAM"/>
</dbReference>
<keyword evidence="3" id="KW-0808">Transferase</keyword>
<accession>A0A2A6RNR3</accession>
<protein>
    <submittedName>
        <fullName evidence="10">B12-binding domain-containing radical SAM protein</fullName>
    </submittedName>
</protein>
<dbReference type="InterPro" id="IPR058240">
    <property type="entry name" value="rSAM_sf"/>
</dbReference>
<dbReference type="InterPro" id="IPR023404">
    <property type="entry name" value="rSAM_horseshoe"/>
</dbReference>
<dbReference type="PROSITE" id="PS51918">
    <property type="entry name" value="RADICAL_SAM"/>
    <property type="match status" value="1"/>
</dbReference>
<dbReference type="EMBL" id="NQWI01000008">
    <property type="protein sequence ID" value="PDW04556.1"/>
    <property type="molecule type" value="Genomic_DNA"/>
</dbReference>
<dbReference type="SFLD" id="SFLDS00029">
    <property type="entry name" value="Radical_SAM"/>
    <property type="match status" value="1"/>
</dbReference>
<reference evidence="11" key="1">
    <citation type="submission" date="2017-08" db="EMBL/GenBank/DDBJ databases">
        <authorList>
            <person name="Grouzdev D.S."/>
            <person name="Gaisin V.A."/>
            <person name="Rysina M.S."/>
            <person name="Gorlenko V.M."/>
        </authorList>
    </citation>
    <scope>NUCLEOTIDE SEQUENCE [LARGE SCALE GENOMIC DNA]</scope>
    <source>
        <strain evidence="11">Kir15-3F</strain>
    </source>
</reference>
<name>A0A2A6RNR3_9CHLR</name>
<dbReference type="OrthoDB" id="9801424at2"/>
<dbReference type="PROSITE" id="PS51332">
    <property type="entry name" value="B12_BINDING"/>
    <property type="match status" value="1"/>
</dbReference>
<dbReference type="InterPro" id="IPR034466">
    <property type="entry name" value="Methyltransferase_Class_B"/>
</dbReference>
<keyword evidence="2" id="KW-0489">Methyltransferase</keyword>
<dbReference type="GO" id="GO:0046872">
    <property type="term" value="F:metal ion binding"/>
    <property type="evidence" value="ECO:0007669"/>
    <property type="project" value="UniProtKB-KW"/>
</dbReference>
<dbReference type="GO" id="GO:0005829">
    <property type="term" value="C:cytosol"/>
    <property type="evidence" value="ECO:0007669"/>
    <property type="project" value="TreeGrafter"/>
</dbReference>
<dbReference type="AlphaFoldDB" id="A0A2A6RNR3"/>
<evidence type="ECO:0000313" key="10">
    <source>
        <dbReference type="EMBL" id="PDW04556.1"/>
    </source>
</evidence>
<evidence type="ECO:0000256" key="5">
    <source>
        <dbReference type="ARBA" id="ARBA00022723"/>
    </source>
</evidence>
<evidence type="ECO:0000256" key="7">
    <source>
        <dbReference type="ARBA" id="ARBA00023014"/>
    </source>
</evidence>
<dbReference type="SFLD" id="SFLDG01082">
    <property type="entry name" value="B12-binding_domain_containing"/>
    <property type="match status" value="1"/>
</dbReference>
<dbReference type="CDD" id="cd01335">
    <property type="entry name" value="Radical_SAM"/>
    <property type="match status" value="1"/>
</dbReference>
<comment type="caution">
    <text evidence="10">The sequence shown here is derived from an EMBL/GenBank/DDBJ whole genome shotgun (WGS) entry which is preliminary data.</text>
</comment>
<comment type="cofactor">
    <cofactor evidence="1">
        <name>[4Fe-4S] cluster</name>
        <dbReference type="ChEBI" id="CHEBI:49883"/>
    </cofactor>
</comment>
<evidence type="ECO:0000259" key="8">
    <source>
        <dbReference type="PROSITE" id="PS51332"/>
    </source>
</evidence>
<dbReference type="InterPro" id="IPR007197">
    <property type="entry name" value="rSAM"/>
</dbReference>
<evidence type="ECO:0000313" key="11">
    <source>
        <dbReference type="Proteomes" id="UP000220527"/>
    </source>
</evidence>
<evidence type="ECO:0000256" key="3">
    <source>
        <dbReference type="ARBA" id="ARBA00022679"/>
    </source>
</evidence>
<dbReference type="Gene3D" id="3.80.30.20">
    <property type="entry name" value="tm_1862 like domain"/>
    <property type="match status" value="1"/>
</dbReference>
<feature type="domain" description="Radical SAM core" evidence="9">
    <location>
        <begin position="131"/>
        <end position="358"/>
    </location>
</feature>
<dbReference type="GO" id="GO:0051539">
    <property type="term" value="F:4 iron, 4 sulfur cluster binding"/>
    <property type="evidence" value="ECO:0007669"/>
    <property type="project" value="UniProtKB-KW"/>
</dbReference>
<dbReference type="Gene3D" id="3.40.50.280">
    <property type="entry name" value="Cobalamin-binding domain"/>
    <property type="match status" value="1"/>
</dbReference>
<gene>
    <name evidence="10" type="ORF">CJ255_03260</name>
</gene>
<dbReference type="SFLD" id="SFLDG01123">
    <property type="entry name" value="methyltransferase_(Class_B)"/>
    <property type="match status" value="1"/>
</dbReference>
<dbReference type="PANTHER" id="PTHR43409:SF7">
    <property type="entry name" value="BLL1977 PROTEIN"/>
    <property type="match status" value="1"/>
</dbReference>
<organism evidence="10 11">
    <name type="scientific">Candidatus Viridilinea mediisalina</name>
    <dbReference type="NCBI Taxonomy" id="2024553"/>
    <lineage>
        <taxon>Bacteria</taxon>
        <taxon>Bacillati</taxon>
        <taxon>Chloroflexota</taxon>
        <taxon>Chloroflexia</taxon>
        <taxon>Chloroflexales</taxon>
        <taxon>Chloroflexineae</taxon>
        <taxon>Oscillochloridaceae</taxon>
        <taxon>Candidatus Viridilinea</taxon>
    </lineage>
</organism>
<dbReference type="GO" id="GO:0003824">
    <property type="term" value="F:catalytic activity"/>
    <property type="evidence" value="ECO:0007669"/>
    <property type="project" value="InterPro"/>
</dbReference>
<dbReference type="InterPro" id="IPR051198">
    <property type="entry name" value="BchE-like"/>
</dbReference>
<dbReference type="SUPFAM" id="SSF102114">
    <property type="entry name" value="Radical SAM enzymes"/>
    <property type="match status" value="1"/>
</dbReference>